<dbReference type="PROSITE" id="PS01185">
    <property type="entry name" value="CTCK_1"/>
    <property type="match status" value="1"/>
</dbReference>
<dbReference type="SMART" id="SM00832">
    <property type="entry name" value="C8"/>
    <property type="match status" value="1"/>
</dbReference>
<sequence length="465" mass="52223">MTKVSDGCCEEWKCDCVCELYGDPHYTSFGGIDFDFLENCTYVLVEELNPVYNLTIAVDNFYCRPRGSCVKGIILKYKMNTATLYIFETANGEKTVEVSFNSVTIQPPFEKDGLRFESTEKKVFIHLPEIRSFISLTPYNTLAVSLAMEFFLNKIQGQCGECGAARSCVRKGGPTTSPSPRTAPICSNKLCDLLNHQVFSECRKNVSLSVIKKNCEFDGCGNKNASCSALEKAAEDCKKKGFCIDWRNFTDGICETTCEEGLVYEECRNTNDDYCFSGEHCQFCIGSRGELRLPGEKWANESCCYICVERTCTYQGKTYKVGDQWKDSNYPCMSLSCTLEGVKTNKTVCPVQNCLDEDKVWDDQKCCFTCTSRKSQCSPKMTNITTTVDSCTAVIEVPVCKGQCYSQPSTNSTMKSGILEVHQVCKCCETLDSEKRTMELSCQDNSKKTINYEYVKTCDCKICKK</sequence>
<evidence type="ECO:0000313" key="7">
    <source>
        <dbReference type="Proteomes" id="UP000283210"/>
    </source>
</evidence>
<protein>
    <recommendedName>
        <fullName evidence="8">CTCK domain-containing protein</fullName>
    </recommendedName>
</protein>
<dbReference type="InterPro" id="IPR001846">
    <property type="entry name" value="VWF_type-D"/>
</dbReference>
<dbReference type="Pfam" id="PF08742">
    <property type="entry name" value="C8"/>
    <property type="match status" value="1"/>
</dbReference>
<evidence type="ECO:0000256" key="2">
    <source>
        <dbReference type="ARBA" id="ARBA00023180"/>
    </source>
</evidence>
<keyword evidence="2" id="KW-0325">Glycoprotein</keyword>
<feature type="domain" description="CTCK" evidence="4">
    <location>
        <begin position="370"/>
        <end position="464"/>
    </location>
</feature>
<keyword evidence="1" id="KW-1015">Disulfide bond</keyword>
<dbReference type="InterPro" id="IPR014853">
    <property type="entry name" value="VWF/SSPO/ZAN-like_Cys-rich_dom"/>
</dbReference>
<dbReference type="PANTHER" id="PTHR11339">
    <property type="entry name" value="EXTRACELLULAR MATRIX GLYCOPROTEIN RELATED"/>
    <property type="match status" value="1"/>
</dbReference>
<organism evidence="6 7">
    <name type="scientific">Oryzias javanicus</name>
    <name type="common">Javanese ricefish</name>
    <name type="synonym">Aplocheilus javanicus</name>
    <dbReference type="NCBI Taxonomy" id="123683"/>
    <lineage>
        <taxon>Eukaryota</taxon>
        <taxon>Metazoa</taxon>
        <taxon>Chordata</taxon>
        <taxon>Craniata</taxon>
        <taxon>Vertebrata</taxon>
        <taxon>Euteleostomi</taxon>
        <taxon>Actinopterygii</taxon>
        <taxon>Neopterygii</taxon>
        <taxon>Teleostei</taxon>
        <taxon>Neoteleostei</taxon>
        <taxon>Acanthomorphata</taxon>
        <taxon>Ovalentaria</taxon>
        <taxon>Atherinomorphae</taxon>
        <taxon>Beloniformes</taxon>
        <taxon>Adrianichthyidae</taxon>
        <taxon>Oryziinae</taxon>
        <taxon>Oryzias</taxon>
    </lineage>
</organism>
<reference evidence="6 7" key="1">
    <citation type="submission" date="2018-11" db="EMBL/GenBank/DDBJ databases">
        <authorList>
            <person name="Lopez-Roques C."/>
            <person name="Donnadieu C."/>
            <person name="Bouchez O."/>
            <person name="Klopp C."/>
            <person name="Cabau C."/>
            <person name="Zahm M."/>
        </authorList>
    </citation>
    <scope>NUCLEOTIDE SEQUENCE [LARGE SCALE GENOMIC DNA]</scope>
    <source>
        <strain evidence="6">RS831</strain>
        <tissue evidence="6">Whole body</tissue>
    </source>
</reference>
<name>A0A3S2NWA7_ORYJA</name>
<dbReference type="SMART" id="SM00041">
    <property type="entry name" value="CT"/>
    <property type="match status" value="1"/>
</dbReference>
<reference evidence="6 7" key="2">
    <citation type="submission" date="2019-01" db="EMBL/GenBank/DDBJ databases">
        <title>A chromosome length genome reference of the Java medaka (oryzias javanicus).</title>
        <authorList>
            <person name="Herpin A."/>
            <person name="Takehana Y."/>
            <person name="Naruse K."/>
            <person name="Ansai S."/>
            <person name="Kawaguchi M."/>
        </authorList>
    </citation>
    <scope>NUCLEOTIDE SEQUENCE [LARGE SCALE GENOMIC DNA]</scope>
    <source>
        <strain evidence="6">RS831</strain>
        <tissue evidence="6">Whole body</tissue>
    </source>
</reference>
<proteinExistence type="predicted"/>
<accession>A0A3S2NWA7</accession>
<evidence type="ECO:0000259" key="5">
    <source>
        <dbReference type="PROSITE" id="PS51233"/>
    </source>
</evidence>
<gene>
    <name evidence="6" type="ORF">OJAV_G00205940</name>
</gene>
<dbReference type="InterPro" id="IPR006207">
    <property type="entry name" value="Cys_knot_C"/>
</dbReference>
<dbReference type="OrthoDB" id="6262482at2759"/>
<evidence type="ECO:0000313" key="6">
    <source>
        <dbReference type="EMBL" id="RVE58097.1"/>
    </source>
</evidence>
<dbReference type="AlphaFoldDB" id="A0A3S2NWA7"/>
<dbReference type="Proteomes" id="UP000283210">
    <property type="component" value="Chromosome 21"/>
</dbReference>
<dbReference type="SMART" id="SM00216">
    <property type="entry name" value="VWD"/>
    <property type="match status" value="1"/>
</dbReference>
<dbReference type="EMBL" id="CM012457">
    <property type="protein sequence ID" value="RVE58097.1"/>
    <property type="molecule type" value="Genomic_DNA"/>
</dbReference>
<dbReference type="PANTHER" id="PTHR11339:SF395">
    <property type="entry name" value="GH18 DOMAIN-CONTAINING PROTEIN"/>
    <property type="match status" value="1"/>
</dbReference>
<dbReference type="InterPro" id="IPR050780">
    <property type="entry name" value="Mucin_vWF_Thrombospondin_sf"/>
</dbReference>
<evidence type="ECO:0000259" key="4">
    <source>
        <dbReference type="PROSITE" id="PS01225"/>
    </source>
</evidence>
<feature type="domain" description="VWFD" evidence="5">
    <location>
        <begin position="16"/>
        <end position="205"/>
    </location>
</feature>
<keyword evidence="7" id="KW-1185">Reference proteome</keyword>
<evidence type="ECO:0000256" key="1">
    <source>
        <dbReference type="ARBA" id="ARBA00023157"/>
    </source>
</evidence>
<evidence type="ECO:0000256" key="3">
    <source>
        <dbReference type="PROSITE-ProRule" id="PRU00039"/>
    </source>
</evidence>
<dbReference type="Pfam" id="PF00094">
    <property type="entry name" value="VWD"/>
    <property type="match status" value="1"/>
</dbReference>
<comment type="caution">
    <text evidence="3">Lacks conserved residue(s) required for the propagation of feature annotation.</text>
</comment>
<dbReference type="PROSITE" id="PS01225">
    <property type="entry name" value="CTCK_2"/>
    <property type="match status" value="1"/>
</dbReference>
<dbReference type="PROSITE" id="PS51233">
    <property type="entry name" value="VWFD"/>
    <property type="match status" value="1"/>
</dbReference>
<evidence type="ECO:0008006" key="8">
    <source>
        <dbReference type="Google" id="ProtNLM"/>
    </source>
</evidence>